<dbReference type="InterPro" id="IPR001387">
    <property type="entry name" value="Cro/C1-type_HTH"/>
</dbReference>
<reference evidence="2 3" key="1">
    <citation type="submission" date="2017-04" db="EMBL/GenBank/DDBJ databases">
        <authorList>
            <person name="Afonso C.L."/>
            <person name="Miller P.J."/>
            <person name="Scott M.A."/>
            <person name="Spackman E."/>
            <person name="Goraichik I."/>
            <person name="Dimitrov K.M."/>
            <person name="Suarez D.L."/>
            <person name="Swayne D.E."/>
        </authorList>
    </citation>
    <scope>NUCLEOTIDE SEQUENCE [LARGE SCALE GENOMIC DNA]</scope>
    <source>
        <strain evidence="2 3">DSM 43828</strain>
    </source>
</reference>
<dbReference type="CDD" id="cd00093">
    <property type="entry name" value="HTH_XRE"/>
    <property type="match status" value="1"/>
</dbReference>
<dbReference type="PROSITE" id="PS50943">
    <property type="entry name" value="HTH_CROC1"/>
    <property type="match status" value="1"/>
</dbReference>
<sequence>MGVNASTAMSRELGHEMRLRREALGMTLAELSQTLGWSISRTSRIENGLATVSDVELAHYMAYLGSTLAETLELVRFRQGRDRGYWLSPHGLRLEDSLNSLAFHEASAIATVHYQPLVVPGLLQTEDYARAMISRETWRTSDNIEECVQARMYRQRVVTRGRHEFYVHEQALRLRVGNPRLMHEQLLKLVLLADLQDVHVRIVPLAAGERSVFGNSFGLFEYDSGRPLLSLPNFATTVFIEDPEHVDPFVLLTPSIEQVALDTRQSQELLAAIALDYERAVEDQRT</sequence>
<evidence type="ECO:0000313" key="3">
    <source>
        <dbReference type="Proteomes" id="UP000192674"/>
    </source>
</evidence>
<protein>
    <submittedName>
        <fullName evidence="2">Helix-turn-helix domain-containing protein</fullName>
    </submittedName>
</protein>
<dbReference type="Pfam" id="PF13560">
    <property type="entry name" value="HTH_31"/>
    <property type="match status" value="1"/>
</dbReference>
<dbReference type="InterPro" id="IPR043917">
    <property type="entry name" value="DUF5753"/>
</dbReference>
<feature type="domain" description="HTH cro/C1-type" evidence="1">
    <location>
        <begin position="17"/>
        <end position="72"/>
    </location>
</feature>
<dbReference type="GO" id="GO:0003677">
    <property type="term" value="F:DNA binding"/>
    <property type="evidence" value="ECO:0007669"/>
    <property type="project" value="InterPro"/>
</dbReference>
<dbReference type="AlphaFoldDB" id="A0A1Y5Y660"/>
<accession>A0A1Y5Y660</accession>
<proteinExistence type="predicted"/>
<dbReference type="Gene3D" id="1.10.260.40">
    <property type="entry name" value="lambda repressor-like DNA-binding domains"/>
    <property type="match status" value="1"/>
</dbReference>
<organism evidence="2 3">
    <name type="scientific">Kibdelosporangium aridum</name>
    <dbReference type="NCBI Taxonomy" id="2030"/>
    <lineage>
        <taxon>Bacteria</taxon>
        <taxon>Bacillati</taxon>
        <taxon>Actinomycetota</taxon>
        <taxon>Actinomycetes</taxon>
        <taxon>Pseudonocardiales</taxon>
        <taxon>Pseudonocardiaceae</taxon>
        <taxon>Kibdelosporangium</taxon>
    </lineage>
</organism>
<dbReference type="Pfam" id="PF19054">
    <property type="entry name" value="DUF5753"/>
    <property type="match status" value="1"/>
</dbReference>
<name>A0A1Y5Y660_KIBAR</name>
<dbReference type="EMBL" id="FWXV01000010">
    <property type="protein sequence ID" value="SMD24359.1"/>
    <property type="molecule type" value="Genomic_DNA"/>
</dbReference>
<evidence type="ECO:0000313" key="2">
    <source>
        <dbReference type="EMBL" id="SMD24359.1"/>
    </source>
</evidence>
<dbReference type="Proteomes" id="UP000192674">
    <property type="component" value="Unassembled WGS sequence"/>
</dbReference>
<dbReference type="RefSeq" id="WP_084432921.1">
    <property type="nucleotide sequence ID" value="NZ_FWXV01000010.1"/>
</dbReference>
<evidence type="ECO:0000259" key="1">
    <source>
        <dbReference type="PROSITE" id="PS50943"/>
    </source>
</evidence>
<gene>
    <name evidence="2" type="ORF">SAMN05661093_08460</name>
</gene>
<keyword evidence="3" id="KW-1185">Reference proteome</keyword>
<dbReference type="InterPro" id="IPR010982">
    <property type="entry name" value="Lambda_DNA-bd_dom_sf"/>
</dbReference>
<dbReference type="SMART" id="SM00530">
    <property type="entry name" value="HTH_XRE"/>
    <property type="match status" value="1"/>
</dbReference>
<dbReference type="SUPFAM" id="SSF47413">
    <property type="entry name" value="lambda repressor-like DNA-binding domains"/>
    <property type="match status" value="1"/>
</dbReference>
<dbReference type="OrthoDB" id="3672921at2"/>